<comment type="caution">
    <text evidence="2">The sequence shown here is derived from an EMBL/GenBank/DDBJ whole genome shotgun (WGS) entry which is preliminary data.</text>
</comment>
<sequence>MISVLIPTYDYNTLPLVTELHQQLSVADIAFEIIVQDDASPLNSNTDNNQKINLLSDCRFERNDTNLGRGQNRNALIQKAQFDWVLLMDCDMFPKSKGFIQNYIHQIQNSNHSVYFGGLQYRAEKPEKSQLLRWVFGKSREEIPLSKRQSHPYDYCLISNILIRKTVLLEHPFNTAIYQYGYEDLVFILELKKHRIPIIHLENEAFHLNLESSAIFLEKFHSSLQNLQWILDHQILQAQDTALTRTYAKISKFGLTRLAAFCFRISQSLMTKQLLSAKPSLFVFDLYRLGYFCKLNLR</sequence>
<dbReference type="RefSeq" id="WP_290876166.1">
    <property type="nucleotide sequence ID" value="NZ_BAABCR010000003.1"/>
</dbReference>
<evidence type="ECO:0000313" key="3">
    <source>
        <dbReference type="Proteomes" id="UP001500968"/>
    </source>
</evidence>
<dbReference type="Proteomes" id="UP001500968">
    <property type="component" value="Unassembled WGS sequence"/>
</dbReference>
<dbReference type="InterPro" id="IPR029044">
    <property type="entry name" value="Nucleotide-diphossugar_trans"/>
</dbReference>
<protein>
    <submittedName>
        <fullName evidence="2">Glycosyltransferase</fullName>
    </submittedName>
</protein>
<reference evidence="3" key="1">
    <citation type="journal article" date="2019" name="Int. J. Syst. Evol. Microbiol.">
        <title>The Global Catalogue of Microorganisms (GCM) 10K type strain sequencing project: providing services to taxonomists for standard genome sequencing and annotation.</title>
        <authorList>
            <consortium name="The Broad Institute Genomics Platform"/>
            <consortium name="The Broad Institute Genome Sequencing Center for Infectious Disease"/>
            <person name="Wu L."/>
            <person name="Ma J."/>
        </authorList>
    </citation>
    <scope>NUCLEOTIDE SEQUENCE [LARGE SCALE GENOMIC DNA]</scope>
    <source>
        <strain evidence="3">JCM 17064</strain>
    </source>
</reference>
<evidence type="ECO:0000313" key="2">
    <source>
        <dbReference type="EMBL" id="GAA4022933.1"/>
    </source>
</evidence>
<proteinExistence type="predicted"/>
<dbReference type="CDD" id="cd00761">
    <property type="entry name" value="Glyco_tranf_GTA_type"/>
    <property type="match status" value="1"/>
</dbReference>
<name>A0ABP7T992_9FLAO</name>
<accession>A0ABP7T992</accession>
<keyword evidence="3" id="KW-1185">Reference proteome</keyword>
<evidence type="ECO:0000259" key="1">
    <source>
        <dbReference type="Pfam" id="PF00535"/>
    </source>
</evidence>
<dbReference type="EMBL" id="BAABCR010000003">
    <property type="protein sequence ID" value="GAA4022933.1"/>
    <property type="molecule type" value="Genomic_DNA"/>
</dbReference>
<gene>
    <name evidence="2" type="ORF">GCM10022386_02350</name>
</gene>
<feature type="domain" description="Glycosyltransferase 2-like" evidence="1">
    <location>
        <begin position="3"/>
        <end position="135"/>
    </location>
</feature>
<dbReference type="Pfam" id="PF00535">
    <property type="entry name" value="Glycos_transf_2"/>
    <property type="match status" value="1"/>
</dbReference>
<dbReference type="InterPro" id="IPR001173">
    <property type="entry name" value="Glyco_trans_2-like"/>
</dbReference>
<dbReference type="SUPFAM" id="SSF53448">
    <property type="entry name" value="Nucleotide-diphospho-sugar transferases"/>
    <property type="match status" value="1"/>
</dbReference>
<organism evidence="2 3">
    <name type="scientific">Flavobacterium cheonhonense</name>
    <dbReference type="NCBI Taxonomy" id="706185"/>
    <lineage>
        <taxon>Bacteria</taxon>
        <taxon>Pseudomonadati</taxon>
        <taxon>Bacteroidota</taxon>
        <taxon>Flavobacteriia</taxon>
        <taxon>Flavobacteriales</taxon>
        <taxon>Flavobacteriaceae</taxon>
        <taxon>Flavobacterium</taxon>
    </lineage>
</organism>
<dbReference type="Gene3D" id="3.90.550.10">
    <property type="entry name" value="Spore Coat Polysaccharide Biosynthesis Protein SpsA, Chain A"/>
    <property type="match status" value="1"/>
</dbReference>